<feature type="region of interest" description="Disordered" evidence="1">
    <location>
        <begin position="277"/>
        <end position="377"/>
    </location>
</feature>
<feature type="region of interest" description="Disordered" evidence="1">
    <location>
        <begin position="218"/>
        <end position="245"/>
    </location>
</feature>
<accession>A0AAD9JLG6</accession>
<name>A0AAD9JLG6_9ANNE</name>
<proteinExistence type="predicted"/>
<protein>
    <submittedName>
        <fullName evidence="3">Uncharacterized protein</fullName>
    </submittedName>
</protein>
<gene>
    <name evidence="3" type="ORF">LSH36_241g03025</name>
</gene>
<evidence type="ECO:0000256" key="1">
    <source>
        <dbReference type="SAM" id="MobiDB-lite"/>
    </source>
</evidence>
<keyword evidence="2" id="KW-1133">Transmembrane helix</keyword>
<evidence type="ECO:0000256" key="2">
    <source>
        <dbReference type="SAM" id="Phobius"/>
    </source>
</evidence>
<evidence type="ECO:0000313" key="3">
    <source>
        <dbReference type="EMBL" id="KAK2155403.1"/>
    </source>
</evidence>
<organism evidence="3 4">
    <name type="scientific">Paralvinella palmiformis</name>
    <dbReference type="NCBI Taxonomy" id="53620"/>
    <lineage>
        <taxon>Eukaryota</taxon>
        <taxon>Metazoa</taxon>
        <taxon>Spiralia</taxon>
        <taxon>Lophotrochozoa</taxon>
        <taxon>Annelida</taxon>
        <taxon>Polychaeta</taxon>
        <taxon>Sedentaria</taxon>
        <taxon>Canalipalpata</taxon>
        <taxon>Terebellida</taxon>
        <taxon>Terebelliformia</taxon>
        <taxon>Alvinellidae</taxon>
        <taxon>Paralvinella</taxon>
    </lineage>
</organism>
<keyword evidence="2" id="KW-0472">Membrane</keyword>
<feature type="compositionally biased region" description="Polar residues" evidence="1">
    <location>
        <begin position="291"/>
        <end position="306"/>
    </location>
</feature>
<feature type="compositionally biased region" description="Basic and acidic residues" evidence="1">
    <location>
        <begin position="231"/>
        <end position="245"/>
    </location>
</feature>
<dbReference type="EMBL" id="JAODUP010000241">
    <property type="protein sequence ID" value="KAK2155403.1"/>
    <property type="molecule type" value="Genomic_DNA"/>
</dbReference>
<dbReference type="AlphaFoldDB" id="A0AAD9JLG6"/>
<keyword evidence="4" id="KW-1185">Reference proteome</keyword>
<feature type="transmembrane region" description="Helical" evidence="2">
    <location>
        <begin position="6"/>
        <end position="24"/>
    </location>
</feature>
<keyword evidence="2" id="KW-0812">Transmembrane</keyword>
<reference evidence="3" key="1">
    <citation type="journal article" date="2023" name="Mol. Biol. Evol.">
        <title>Third-Generation Sequencing Reveals the Adaptive Role of the Epigenome in Three Deep-Sea Polychaetes.</title>
        <authorList>
            <person name="Perez M."/>
            <person name="Aroh O."/>
            <person name="Sun Y."/>
            <person name="Lan Y."/>
            <person name="Juniper S.K."/>
            <person name="Young C.R."/>
            <person name="Angers B."/>
            <person name="Qian P.Y."/>
        </authorList>
    </citation>
    <scope>NUCLEOTIDE SEQUENCE</scope>
    <source>
        <strain evidence="3">P08H-3</strain>
    </source>
</reference>
<sequence length="377" mass="41985">MNIADFVLWLTIVCLLIYGLNGNLMRDIRGVVSKSGRVTTFGSNVRHDTDVHLKSRSVYLAPAMHTTGILYKVEPYFQTTDPVYIQIWDLKGGYPEQYELIYQAKASSDKANTIKTIYLSLGGHKSYCPLVTTNMALGIWSPSSPLPIAVYPDNSSTEGLRAAHYASSSPPQVYENLAFQRSNTPYHLAIKGYLFYTDNSYSRMSGFKTILCPADLMNAPDESSTNPDLPPMDKDIPTPGDLDPKDGASSNVIVAVVISLICALKNSDRTLDGIWGKSYSPHSESQKQEKQPTNTETREWSSPSGSGQRGKDLETIPLNPHTRGRRSESNPSHQPDETNVDYPGRRNNDKCPRLKASDSRDAERGCWERRSIREEQA</sequence>
<evidence type="ECO:0000313" key="4">
    <source>
        <dbReference type="Proteomes" id="UP001208570"/>
    </source>
</evidence>
<feature type="compositionally biased region" description="Basic and acidic residues" evidence="1">
    <location>
        <begin position="343"/>
        <end position="377"/>
    </location>
</feature>
<comment type="caution">
    <text evidence="3">The sequence shown here is derived from an EMBL/GenBank/DDBJ whole genome shotgun (WGS) entry which is preliminary data.</text>
</comment>
<dbReference type="Proteomes" id="UP001208570">
    <property type="component" value="Unassembled WGS sequence"/>
</dbReference>